<evidence type="ECO:0000313" key="1">
    <source>
        <dbReference type="EMBL" id="PCG64210.1"/>
    </source>
</evidence>
<name>A0A2A4IYF8_HELVI</name>
<dbReference type="EMBL" id="NWSH01005440">
    <property type="protein sequence ID" value="PCG64210.1"/>
    <property type="molecule type" value="Genomic_DNA"/>
</dbReference>
<dbReference type="PANTHER" id="PTHR11439">
    <property type="entry name" value="GAG-POL-RELATED RETROTRANSPOSON"/>
    <property type="match status" value="1"/>
</dbReference>
<proteinExistence type="predicted"/>
<dbReference type="PANTHER" id="PTHR11439:SF483">
    <property type="entry name" value="PEPTIDE SYNTHASE GLIP-LIKE, PUTATIVE (AFU_ORTHOLOGUE AFUA_3G12920)-RELATED"/>
    <property type="match status" value="1"/>
</dbReference>
<accession>A0A2A4IYF8</accession>
<comment type="caution">
    <text evidence="1">The sequence shown here is derived from an EMBL/GenBank/DDBJ whole genome shotgun (WGS) entry which is preliminary data.</text>
</comment>
<organism evidence="1">
    <name type="scientific">Heliothis virescens</name>
    <name type="common">Tobacco budworm moth</name>
    <dbReference type="NCBI Taxonomy" id="7102"/>
    <lineage>
        <taxon>Eukaryota</taxon>
        <taxon>Metazoa</taxon>
        <taxon>Ecdysozoa</taxon>
        <taxon>Arthropoda</taxon>
        <taxon>Hexapoda</taxon>
        <taxon>Insecta</taxon>
        <taxon>Pterygota</taxon>
        <taxon>Neoptera</taxon>
        <taxon>Endopterygota</taxon>
        <taxon>Lepidoptera</taxon>
        <taxon>Glossata</taxon>
        <taxon>Ditrysia</taxon>
        <taxon>Noctuoidea</taxon>
        <taxon>Noctuidae</taxon>
        <taxon>Heliothinae</taxon>
        <taxon>Heliothis</taxon>
    </lineage>
</organism>
<sequence>MTNLEKSSAAPVKNIPYRQAVGSLMHLAIVSRPDIMYGVSLVSRYLNNFNHTHRNVVKKIIVYRSLNNNELQAYSDDQMSLRDSSERPLSDVENEDRNILNYINSENLALQPLVKKEDQYVIFEYEGELFPGVIIKINKNGAVISSMKRSLKNWNWPLPKDELYYTWIAYSDADYAKDTCTRRSVTGYIIKGQLTPRRDATRRGFDLALCSAQPRDASRRRETHPEIVPSTMQRDAARYRCIKMRRYPARRLEVQRNVSEFSQLNVYRFV</sequence>
<dbReference type="AlphaFoldDB" id="A0A2A4IYF8"/>
<gene>
    <name evidence="1" type="ORF">B5V51_11040</name>
</gene>
<reference evidence="1" key="1">
    <citation type="submission" date="2017-09" db="EMBL/GenBank/DDBJ databases">
        <title>Contemporary evolution of a Lepidopteran species, Heliothis virescens, in response to modern agricultural practices.</title>
        <authorList>
            <person name="Fritz M.L."/>
            <person name="Deyonke A.M."/>
            <person name="Papanicolaou A."/>
            <person name="Micinski S."/>
            <person name="Westbrook J."/>
            <person name="Gould F."/>
        </authorList>
    </citation>
    <scope>NUCLEOTIDE SEQUENCE [LARGE SCALE GENOMIC DNA]</scope>
    <source>
        <strain evidence="1">HvINT-</strain>
        <tissue evidence="1">Whole body</tissue>
    </source>
</reference>
<protein>
    <submittedName>
        <fullName evidence="1">Uncharacterized protein</fullName>
    </submittedName>
</protein>